<gene>
    <name evidence="2" type="ORF">DDK22_32040</name>
</gene>
<dbReference type="RefSeq" id="WP_114135435.1">
    <property type="nucleotide sequence ID" value="NZ_CP068435.1"/>
</dbReference>
<dbReference type="Pfam" id="PF12680">
    <property type="entry name" value="SnoaL_2"/>
    <property type="match status" value="1"/>
</dbReference>
<comment type="caution">
    <text evidence="2">The sequence shown here is derived from an EMBL/GenBank/DDBJ whole genome shotgun (WGS) entry which is preliminary data.</text>
</comment>
<dbReference type="AlphaFoldDB" id="A0A367P9C3"/>
<feature type="domain" description="SnoaL-like" evidence="1">
    <location>
        <begin position="18"/>
        <end position="116"/>
    </location>
</feature>
<evidence type="ECO:0000313" key="2">
    <source>
        <dbReference type="EMBL" id="RCJ04459.1"/>
    </source>
</evidence>
<dbReference type="EMBL" id="QDHA01000099">
    <property type="protein sequence ID" value="RCJ04459.1"/>
    <property type="molecule type" value="Genomic_DNA"/>
</dbReference>
<accession>A0A367P9C3</accession>
<name>A0A367P9C3_CUPNE</name>
<proteinExistence type="predicted"/>
<dbReference type="InterPro" id="IPR037401">
    <property type="entry name" value="SnoaL-like"/>
</dbReference>
<evidence type="ECO:0000313" key="3">
    <source>
        <dbReference type="Proteomes" id="UP000253501"/>
    </source>
</evidence>
<evidence type="ECO:0000259" key="1">
    <source>
        <dbReference type="Pfam" id="PF12680"/>
    </source>
</evidence>
<organism evidence="2 3">
    <name type="scientific">Cupriavidus necator</name>
    <name type="common">Alcaligenes eutrophus</name>
    <name type="synonym">Ralstonia eutropha</name>
    <dbReference type="NCBI Taxonomy" id="106590"/>
    <lineage>
        <taxon>Bacteria</taxon>
        <taxon>Pseudomonadati</taxon>
        <taxon>Pseudomonadota</taxon>
        <taxon>Betaproteobacteria</taxon>
        <taxon>Burkholderiales</taxon>
        <taxon>Burkholderiaceae</taxon>
        <taxon>Cupriavidus</taxon>
    </lineage>
</organism>
<reference evidence="2 3" key="1">
    <citation type="submission" date="2018-04" db="EMBL/GenBank/DDBJ databases">
        <title>Cupriavidus necator CR12 genome sequencing and assembly.</title>
        <authorList>
            <person name="Ben Fekih I."/>
            <person name="Mazhar H.S."/>
            <person name="Bello S.K."/>
            <person name="Rensing C."/>
        </authorList>
    </citation>
    <scope>NUCLEOTIDE SEQUENCE [LARGE SCALE GENOMIC DNA]</scope>
    <source>
        <strain evidence="2 3">CR12</strain>
    </source>
</reference>
<sequence length="142" mass="15858">MNSAAALLNQHFASLVDDHQRWKELIADDIVWELPYAPSLGHPHQLAGREAVIRHVQWFISEVSGFRFYDAQVSALADPGMSVGVVRAKGLIRSTGRPYDQEYVVFLTVRDGKIAHLREYFNPVQAAVALDAPIAVDYARSI</sequence>
<dbReference type="Proteomes" id="UP000253501">
    <property type="component" value="Unassembled WGS sequence"/>
</dbReference>
<protein>
    <submittedName>
        <fullName evidence="2">Phenazine biosynthesis protein</fullName>
    </submittedName>
</protein>
<dbReference type="Gene3D" id="3.10.450.50">
    <property type="match status" value="1"/>
</dbReference>
<dbReference type="CDD" id="cd00531">
    <property type="entry name" value="NTF2_like"/>
    <property type="match status" value="1"/>
</dbReference>
<dbReference type="InterPro" id="IPR032710">
    <property type="entry name" value="NTF2-like_dom_sf"/>
</dbReference>
<dbReference type="SUPFAM" id="SSF54427">
    <property type="entry name" value="NTF2-like"/>
    <property type="match status" value="1"/>
</dbReference>